<feature type="domain" description="Serine aminopeptidase S33" evidence="1">
    <location>
        <begin position="34"/>
        <end position="291"/>
    </location>
</feature>
<dbReference type="HOGENOM" id="CLU_026209_5_2_1"/>
<reference evidence="2 3" key="1">
    <citation type="journal article" date="2012" name="Science">
        <title>The Paleozoic origin of enzymatic lignin decomposition reconstructed from 31 fungal genomes.</title>
        <authorList>
            <person name="Floudas D."/>
            <person name="Binder M."/>
            <person name="Riley R."/>
            <person name="Barry K."/>
            <person name="Blanchette R.A."/>
            <person name="Henrissat B."/>
            <person name="Martinez A.T."/>
            <person name="Otillar R."/>
            <person name="Spatafora J.W."/>
            <person name="Yadav J.S."/>
            <person name="Aerts A."/>
            <person name="Benoit I."/>
            <person name="Boyd A."/>
            <person name="Carlson A."/>
            <person name="Copeland A."/>
            <person name="Coutinho P.M."/>
            <person name="de Vries R.P."/>
            <person name="Ferreira P."/>
            <person name="Findley K."/>
            <person name="Foster B."/>
            <person name="Gaskell J."/>
            <person name="Glotzer D."/>
            <person name="Gorecki P."/>
            <person name="Heitman J."/>
            <person name="Hesse C."/>
            <person name="Hori C."/>
            <person name="Igarashi K."/>
            <person name="Jurgens J.A."/>
            <person name="Kallen N."/>
            <person name="Kersten P."/>
            <person name="Kohler A."/>
            <person name="Kuees U."/>
            <person name="Kumar T.K.A."/>
            <person name="Kuo A."/>
            <person name="LaButti K."/>
            <person name="Larrondo L.F."/>
            <person name="Lindquist E."/>
            <person name="Ling A."/>
            <person name="Lombard V."/>
            <person name="Lucas S."/>
            <person name="Lundell T."/>
            <person name="Martin R."/>
            <person name="McLaughlin D.J."/>
            <person name="Morgenstern I."/>
            <person name="Morin E."/>
            <person name="Murat C."/>
            <person name="Nagy L.G."/>
            <person name="Nolan M."/>
            <person name="Ohm R.A."/>
            <person name="Patyshakuliyeva A."/>
            <person name="Rokas A."/>
            <person name="Ruiz-Duenas F.J."/>
            <person name="Sabat G."/>
            <person name="Salamov A."/>
            <person name="Samejima M."/>
            <person name="Schmutz J."/>
            <person name="Slot J.C."/>
            <person name="St John F."/>
            <person name="Stenlid J."/>
            <person name="Sun H."/>
            <person name="Sun S."/>
            <person name="Syed K."/>
            <person name="Tsang A."/>
            <person name="Wiebenga A."/>
            <person name="Young D."/>
            <person name="Pisabarro A."/>
            <person name="Eastwood D.C."/>
            <person name="Martin F."/>
            <person name="Cullen D."/>
            <person name="Grigoriev I.V."/>
            <person name="Hibbett D.S."/>
        </authorList>
    </citation>
    <scope>NUCLEOTIDE SEQUENCE [LARGE SCALE GENOMIC DNA]</scope>
    <source>
        <strain evidence="2 3">ATCC 11539</strain>
    </source>
</reference>
<dbReference type="GeneID" id="19308614"/>
<dbReference type="SUPFAM" id="SSF53474">
    <property type="entry name" value="alpha/beta-Hydrolases"/>
    <property type="match status" value="1"/>
</dbReference>
<dbReference type="AlphaFoldDB" id="S7RQN2"/>
<evidence type="ECO:0000313" key="2">
    <source>
        <dbReference type="EMBL" id="EPQ55214.1"/>
    </source>
</evidence>
<dbReference type="KEGG" id="gtr:GLOTRDRAFT_76528"/>
<protein>
    <submittedName>
        <fullName evidence="2">Lysophospholipase</fullName>
    </submittedName>
</protein>
<dbReference type="EMBL" id="KB469302">
    <property type="protein sequence ID" value="EPQ55214.1"/>
    <property type="molecule type" value="Genomic_DNA"/>
</dbReference>
<dbReference type="Pfam" id="PF12146">
    <property type="entry name" value="Hydrolase_4"/>
    <property type="match status" value="1"/>
</dbReference>
<dbReference type="Gene3D" id="3.40.50.1820">
    <property type="entry name" value="alpha/beta hydrolase"/>
    <property type="match status" value="1"/>
</dbReference>
<dbReference type="OMA" id="QNAQNLW"/>
<sequence length="325" mass="35742">MTETHPQPFTDAYLPGPQSTKFYTRTYQPPSSSPPSAVVVFVHGFIDHVARYTDFHAALARSGLVVFAYDQRGFGRTALDEKGKERRDTGNRGYAKTSWREQLEDVEWMVKHAREQFGALPLFLMGHSMGGGLCIAFNTRTSAPPSASTVSLLSGVIACSPLLRQTTPASSVLKWVGGKASKVMPYMTIPAEVKAEQLSHNPAVVEAAKADSFVKYVGCLKGVSDMLEGGALLVTRDYKNWPVNLPLLIFHGTADEVTDPKASQEFIERVPAKDKTINLYPGAYHEPWHETVPEGVSDQMVREAAEWIKARSAEGEGSREDRAKL</sequence>
<dbReference type="STRING" id="670483.S7RQN2"/>
<dbReference type="InterPro" id="IPR022742">
    <property type="entry name" value="Hydrolase_4"/>
</dbReference>
<dbReference type="OrthoDB" id="10249433at2759"/>
<name>S7RQN2_GLOTA</name>
<accession>S7RQN2</accession>
<dbReference type="RefSeq" id="XP_007866369.1">
    <property type="nucleotide sequence ID" value="XM_007868178.1"/>
</dbReference>
<dbReference type="InterPro" id="IPR029058">
    <property type="entry name" value="AB_hydrolase_fold"/>
</dbReference>
<evidence type="ECO:0000259" key="1">
    <source>
        <dbReference type="Pfam" id="PF12146"/>
    </source>
</evidence>
<gene>
    <name evidence="2" type="ORF">GLOTRDRAFT_76528</name>
</gene>
<dbReference type="InterPro" id="IPR051044">
    <property type="entry name" value="MAG_DAG_Lipase"/>
</dbReference>
<keyword evidence="3" id="KW-1185">Reference proteome</keyword>
<dbReference type="PANTHER" id="PTHR11614">
    <property type="entry name" value="PHOSPHOLIPASE-RELATED"/>
    <property type="match status" value="1"/>
</dbReference>
<organism evidence="2 3">
    <name type="scientific">Gloeophyllum trabeum (strain ATCC 11539 / FP-39264 / Madison 617)</name>
    <name type="common">Brown rot fungus</name>
    <dbReference type="NCBI Taxonomy" id="670483"/>
    <lineage>
        <taxon>Eukaryota</taxon>
        <taxon>Fungi</taxon>
        <taxon>Dikarya</taxon>
        <taxon>Basidiomycota</taxon>
        <taxon>Agaricomycotina</taxon>
        <taxon>Agaricomycetes</taxon>
        <taxon>Gloeophyllales</taxon>
        <taxon>Gloeophyllaceae</taxon>
        <taxon>Gloeophyllum</taxon>
    </lineage>
</organism>
<evidence type="ECO:0000313" key="3">
    <source>
        <dbReference type="Proteomes" id="UP000030669"/>
    </source>
</evidence>
<dbReference type="Proteomes" id="UP000030669">
    <property type="component" value="Unassembled WGS sequence"/>
</dbReference>
<dbReference type="eggNOG" id="KOG1455">
    <property type="taxonomic scope" value="Eukaryota"/>
</dbReference>
<proteinExistence type="predicted"/>